<gene>
    <name evidence="5" type="ORF">BofuT4_P039050.1</name>
</gene>
<evidence type="ECO:0000256" key="3">
    <source>
        <dbReference type="ARBA" id="ARBA00022643"/>
    </source>
</evidence>
<dbReference type="EMBL" id="FQ790285">
    <property type="protein sequence ID" value="CCD47003.1"/>
    <property type="molecule type" value="Genomic_DNA"/>
</dbReference>
<evidence type="ECO:0000256" key="2">
    <source>
        <dbReference type="ARBA" id="ARBA00022630"/>
    </source>
</evidence>
<dbReference type="Proteomes" id="UP000008177">
    <property type="component" value="Unplaced contigs"/>
</dbReference>
<keyword evidence="4" id="KW-0560">Oxidoreductase</keyword>
<evidence type="ECO:0000313" key="5">
    <source>
        <dbReference type="EMBL" id="CCD47003.1"/>
    </source>
</evidence>
<dbReference type="HOGENOM" id="CLU_2061141_0_0_1"/>
<dbReference type="Gene3D" id="3.20.20.70">
    <property type="entry name" value="Aldolase class I"/>
    <property type="match status" value="1"/>
</dbReference>
<dbReference type="InParanoid" id="G2Y2W3"/>
<dbReference type="AlphaFoldDB" id="G2Y2W3"/>
<dbReference type="STRING" id="999810.G2Y2W3"/>
<evidence type="ECO:0000256" key="1">
    <source>
        <dbReference type="ARBA" id="ARBA00005979"/>
    </source>
</evidence>
<organism evidence="5 6">
    <name type="scientific">Botryotinia fuckeliana (strain T4)</name>
    <name type="common">Noble rot fungus</name>
    <name type="synonym">Botrytis cinerea</name>
    <dbReference type="NCBI Taxonomy" id="999810"/>
    <lineage>
        <taxon>Eukaryota</taxon>
        <taxon>Fungi</taxon>
        <taxon>Dikarya</taxon>
        <taxon>Ascomycota</taxon>
        <taxon>Pezizomycotina</taxon>
        <taxon>Leotiomycetes</taxon>
        <taxon>Helotiales</taxon>
        <taxon>Sclerotiniaceae</taxon>
        <taxon>Botrytis</taxon>
    </lineage>
</organism>
<evidence type="ECO:0000256" key="4">
    <source>
        <dbReference type="ARBA" id="ARBA00023002"/>
    </source>
</evidence>
<dbReference type="PANTHER" id="PTHR43656:SF2">
    <property type="entry name" value="BINDING OXIDOREDUCTASE, PUTATIVE (AFU_ORTHOLOGUE AFUA_2G08260)-RELATED"/>
    <property type="match status" value="1"/>
</dbReference>
<keyword evidence="2" id="KW-0285">Flavoprotein</keyword>
<dbReference type="PANTHER" id="PTHR43656">
    <property type="entry name" value="BINDING OXIDOREDUCTASE, PUTATIVE (AFU_ORTHOLOGUE AFUA_2G08260)-RELATED"/>
    <property type="match status" value="1"/>
</dbReference>
<dbReference type="InterPro" id="IPR013785">
    <property type="entry name" value="Aldolase_TIM"/>
</dbReference>
<sequence length="119" mass="13246">MASLQDRVLLQCGLMLPNLLVNSAMLEPFSGNNHIPDEQFKKLYSAWGKGERKMILTRNVQVDPRHLGSPVDLCVDSARISDPEYRQVWKECAQACAPGPVVMQINNPGHQTMAGEDLD</sequence>
<accession>G2Y2W3</accession>
<proteinExistence type="inferred from homology"/>
<name>G2Y2W3_BOTF4</name>
<keyword evidence="3" id="KW-0288">FMN</keyword>
<dbReference type="GO" id="GO:0016491">
    <property type="term" value="F:oxidoreductase activity"/>
    <property type="evidence" value="ECO:0007669"/>
    <property type="project" value="UniProtKB-KW"/>
</dbReference>
<reference evidence="6" key="1">
    <citation type="journal article" date="2011" name="PLoS Genet.">
        <title>Genomic analysis of the necrotrophic fungal pathogens Sclerotinia sclerotiorum and Botrytis cinerea.</title>
        <authorList>
            <person name="Amselem J."/>
            <person name="Cuomo C.A."/>
            <person name="van Kan J.A."/>
            <person name="Viaud M."/>
            <person name="Benito E.P."/>
            <person name="Couloux A."/>
            <person name="Coutinho P.M."/>
            <person name="de Vries R.P."/>
            <person name="Dyer P.S."/>
            <person name="Fillinger S."/>
            <person name="Fournier E."/>
            <person name="Gout L."/>
            <person name="Hahn M."/>
            <person name="Kohn L."/>
            <person name="Lapalu N."/>
            <person name="Plummer K.M."/>
            <person name="Pradier J.M."/>
            <person name="Quevillon E."/>
            <person name="Sharon A."/>
            <person name="Simon A."/>
            <person name="ten Have A."/>
            <person name="Tudzynski B."/>
            <person name="Tudzynski P."/>
            <person name="Wincker P."/>
            <person name="Andrew M."/>
            <person name="Anthouard V."/>
            <person name="Beever R.E."/>
            <person name="Beffa R."/>
            <person name="Benoit I."/>
            <person name="Bouzid O."/>
            <person name="Brault B."/>
            <person name="Chen Z."/>
            <person name="Choquer M."/>
            <person name="Collemare J."/>
            <person name="Cotton P."/>
            <person name="Danchin E.G."/>
            <person name="Da Silva C."/>
            <person name="Gautier A."/>
            <person name="Giraud C."/>
            <person name="Giraud T."/>
            <person name="Gonzalez C."/>
            <person name="Grossetete S."/>
            <person name="Guldener U."/>
            <person name="Henrissat B."/>
            <person name="Howlett B.J."/>
            <person name="Kodira C."/>
            <person name="Kretschmer M."/>
            <person name="Lappartient A."/>
            <person name="Leroch M."/>
            <person name="Levis C."/>
            <person name="Mauceli E."/>
            <person name="Neuveglise C."/>
            <person name="Oeser B."/>
            <person name="Pearson M."/>
            <person name="Poulain J."/>
            <person name="Poussereau N."/>
            <person name="Quesneville H."/>
            <person name="Rascle C."/>
            <person name="Schumacher J."/>
            <person name="Segurens B."/>
            <person name="Sexton A."/>
            <person name="Silva E."/>
            <person name="Sirven C."/>
            <person name="Soanes D.M."/>
            <person name="Talbot N.J."/>
            <person name="Templeton M."/>
            <person name="Yandava C."/>
            <person name="Yarden O."/>
            <person name="Zeng Q."/>
            <person name="Rollins J.A."/>
            <person name="Lebrun M.H."/>
            <person name="Dickman M."/>
        </authorList>
    </citation>
    <scope>NUCLEOTIDE SEQUENCE [LARGE SCALE GENOMIC DNA]</scope>
    <source>
        <strain evidence="6">T4</strain>
    </source>
</reference>
<protein>
    <submittedName>
        <fullName evidence="5">Similar to oxidoreductase protein (Frameshift)</fullName>
    </submittedName>
</protein>
<evidence type="ECO:0000313" key="6">
    <source>
        <dbReference type="Proteomes" id="UP000008177"/>
    </source>
</evidence>
<dbReference type="SUPFAM" id="SSF51395">
    <property type="entry name" value="FMN-linked oxidoreductases"/>
    <property type="match status" value="1"/>
</dbReference>
<comment type="similarity">
    <text evidence="1">Belongs to the NADH:flavin oxidoreductase/NADH oxidase family.</text>
</comment>
<dbReference type="InterPro" id="IPR051799">
    <property type="entry name" value="NADH_flavin_oxidoreductase"/>
</dbReference>